<evidence type="ECO:0000259" key="3">
    <source>
        <dbReference type="Pfam" id="PF13358"/>
    </source>
</evidence>
<dbReference type="InterPro" id="IPR001523">
    <property type="entry name" value="Paired_dom"/>
</dbReference>
<dbReference type="InterPro" id="IPR038717">
    <property type="entry name" value="Tc1-like_DDE_dom"/>
</dbReference>
<proteinExistence type="predicted"/>
<keyword evidence="1" id="KW-0563">Paired box</keyword>
<evidence type="ECO:0000313" key="4">
    <source>
        <dbReference type="EMBL" id="CAF1382362.1"/>
    </source>
</evidence>
<evidence type="ECO:0000313" key="5">
    <source>
        <dbReference type="EMBL" id="CAF4060835.1"/>
    </source>
</evidence>
<dbReference type="PANTHER" id="PTHR46068">
    <property type="entry name" value="PROTEIN CBG27172"/>
    <property type="match status" value="1"/>
</dbReference>
<dbReference type="PANTHER" id="PTHR46068:SF1">
    <property type="entry name" value="TRANSPOSASE IS30-LIKE HTH DOMAIN-CONTAINING PROTEIN"/>
    <property type="match status" value="1"/>
</dbReference>
<name>A0A815JHB3_9BILA</name>
<comment type="caution">
    <text evidence="4">The sequence shown here is derived from an EMBL/GenBank/DDBJ whole genome shotgun (WGS) entry which is preliminary data.</text>
</comment>
<evidence type="ECO:0008006" key="7">
    <source>
        <dbReference type="Google" id="ProtNLM"/>
    </source>
</evidence>
<evidence type="ECO:0000259" key="2">
    <source>
        <dbReference type="Pfam" id="PF00292"/>
    </source>
</evidence>
<feature type="domain" description="Tc1-like transposase DDE" evidence="3">
    <location>
        <begin position="172"/>
        <end position="280"/>
    </location>
</feature>
<dbReference type="InterPro" id="IPR036397">
    <property type="entry name" value="RNaseH_sf"/>
</dbReference>
<dbReference type="SUPFAM" id="SSF46689">
    <property type="entry name" value="Homeodomain-like"/>
    <property type="match status" value="1"/>
</dbReference>
<organism evidence="4 6">
    <name type="scientific">Rotaria magnacalcarata</name>
    <dbReference type="NCBI Taxonomy" id="392030"/>
    <lineage>
        <taxon>Eukaryota</taxon>
        <taxon>Metazoa</taxon>
        <taxon>Spiralia</taxon>
        <taxon>Gnathifera</taxon>
        <taxon>Rotifera</taxon>
        <taxon>Eurotatoria</taxon>
        <taxon>Bdelloidea</taxon>
        <taxon>Philodinida</taxon>
        <taxon>Philodinidae</taxon>
        <taxon>Rotaria</taxon>
    </lineage>
</organism>
<dbReference type="Proteomes" id="UP000663855">
    <property type="component" value="Unassembled WGS sequence"/>
</dbReference>
<dbReference type="EMBL" id="CAJNOV010009908">
    <property type="protein sequence ID" value="CAF1382362.1"/>
    <property type="molecule type" value="Genomic_DNA"/>
</dbReference>
<dbReference type="GO" id="GO:0006355">
    <property type="term" value="P:regulation of DNA-templated transcription"/>
    <property type="evidence" value="ECO:0007669"/>
    <property type="project" value="InterPro"/>
</dbReference>
<protein>
    <recommendedName>
        <fullName evidence="7">Transposase</fullName>
    </recommendedName>
</protein>
<feature type="domain" description="Paired" evidence="2">
    <location>
        <begin position="36"/>
        <end position="82"/>
    </location>
</feature>
<evidence type="ECO:0000256" key="1">
    <source>
        <dbReference type="ARBA" id="ARBA00022724"/>
    </source>
</evidence>
<dbReference type="Proteomes" id="UP000681967">
    <property type="component" value="Unassembled WGS sequence"/>
</dbReference>
<dbReference type="EMBL" id="CAJOBH010006590">
    <property type="protein sequence ID" value="CAF4060835.1"/>
    <property type="molecule type" value="Genomic_DNA"/>
</dbReference>
<dbReference type="Pfam" id="PF13358">
    <property type="entry name" value="DDE_3"/>
    <property type="match status" value="1"/>
</dbReference>
<gene>
    <name evidence="5" type="ORF">BYL167_LOCUS16956</name>
    <name evidence="4" type="ORF">CJN711_LOCUS21016</name>
</gene>
<dbReference type="GO" id="GO:0003677">
    <property type="term" value="F:DNA binding"/>
    <property type="evidence" value="ECO:0007669"/>
    <property type="project" value="InterPro"/>
</dbReference>
<evidence type="ECO:0000313" key="6">
    <source>
        <dbReference type="Proteomes" id="UP000663855"/>
    </source>
</evidence>
<reference evidence="4" key="1">
    <citation type="submission" date="2021-02" db="EMBL/GenBank/DDBJ databases">
        <authorList>
            <person name="Nowell W R."/>
        </authorList>
    </citation>
    <scope>NUCLEOTIDE SEQUENCE</scope>
</reference>
<dbReference type="InterPro" id="IPR009057">
    <property type="entry name" value="Homeodomain-like_sf"/>
</dbReference>
<dbReference type="InterPro" id="IPR036388">
    <property type="entry name" value="WH-like_DNA-bd_sf"/>
</dbReference>
<dbReference type="AlphaFoldDB" id="A0A815JHB3"/>
<dbReference type="Pfam" id="PF00292">
    <property type="entry name" value="PAX"/>
    <property type="match status" value="1"/>
</dbReference>
<dbReference type="Gene3D" id="3.30.420.10">
    <property type="entry name" value="Ribonuclease H-like superfamily/Ribonuclease H"/>
    <property type="match status" value="1"/>
</dbReference>
<sequence>MNSVTISNKKRNNIPVIFFHSIWFLARFFERLWEKKPVSSFVRAQAVALHDAGFRQVQISKQLNISRFCVQKAINKYKCLGTYDDLKRSGRLKKLDGRGFRHLKRLVKGEARLSATKIASDLNASLPKPVTTRTVRTYLRELDFEYVVKNQCKIWRLEKERLLPECLQQTNTGDGGKVGIWGGISGFGTTNARIYTENTNGELYCDVLQKEVKQLLTKSPAQRKMVFQQDLAPWHTSNIVKEKIIRLKLKMLDWAPKSPDLNPAEMLWSILDKKLASKPIYSKAALVERLQEEWNNVDKDLCIKLVESMPDRIRKCLKAKGGHFV</sequence>
<accession>A0A815JHB3</accession>
<dbReference type="Gene3D" id="1.10.10.10">
    <property type="entry name" value="Winged helix-like DNA-binding domain superfamily/Winged helix DNA-binding domain"/>
    <property type="match status" value="1"/>
</dbReference>